<evidence type="ECO:0000313" key="4">
    <source>
        <dbReference type="Proteomes" id="UP000030765"/>
    </source>
</evidence>
<evidence type="ECO:0000313" key="2">
    <source>
        <dbReference type="EMBL" id="KFB36302.1"/>
    </source>
</evidence>
<name>A0A084VEA8_ANOSI</name>
<dbReference type="GO" id="GO:0016787">
    <property type="term" value="F:hydrolase activity"/>
    <property type="evidence" value="ECO:0007669"/>
    <property type="project" value="UniProtKB-KW"/>
</dbReference>
<keyword evidence="4" id="KW-1185">Reference proteome</keyword>
<accession>A0A084VEA8</accession>
<dbReference type="EMBL" id="KE524776">
    <property type="protein sequence ID" value="KFB36302.1"/>
    <property type="molecule type" value="Genomic_DNA"/>
</dbReference>
<reference evidence="3" key="2">
    <citation type="submission" date="2020-05" db="UniProtKB">
        <authorList>
            <consortium name="EnsemblMetazoa"/>
        </authorList>
    </citation>
    <scope>IDENTIFICATION</scope>
</reference>
<dbReference type="Proteomes" id="UP000030765">
    <property type="component" value="Unassembled WGS sequence"/>
</dbReference>
<evidence type="ECO:0000256" key="1">
    <source>
        <dbReference type="SAM" id="MobiDB-lite"/>
    </source>
</evidence>
<keyword evidence="2" id="KW-0378">Hydrolase</keyword>
<evidence type="ECO:0000313" key="3">
    <source>
        <dbReference type="EnsemblMetazoa" id="ASIC003433-PA"/>
    </source>
</evidence>
<dbReference type="VEuPathDB" id="VectorBase:ASIC003433"/>
<dbReference type="EMBL" id="ATLV01012265">
    <property type="status" value="NOT_ANNOTATED_CDS"/>
    <property type="molecule type" value="Genomic_DNA"/>
</dbReference>
<reference evidence="2 4" key="1">
    <citation type="journal article" date="2014" name="BMC Genomics">
        <title>Genome sequence of Anopheles sinensis provides insight into genetics basis of mosquito competence for malaria parasites.</title>
        <authorList>
            <person name="Zhou D."/>
            <person name="Zhang D."/>
            <person name="Ding G."/>
            <person name="Shi L."/>
            <person name="Hou Q."/>
            <person name="Ye Y."/>
            <person name="Xu Y."/>
            <person name="Zhou H."/>
            <person name="Xiong C."/>
            <person name="Li S."/>
            <person name="Yu J."/>
            <person name="Hong S."/>
            <person name="Yu X."/>
            <person name="Zou P."/>
            <person name="Chen C."/>
            <person name="Chang X."/>
            <person name="Wang W."/>
            <person name="Lv Y."/>
            <person name="Sun Y."/>
            <person name="Ma L."/>
            <person name="Shen B."/>
            <person name="Zhu C."/>
        </authorList>
    </citation>
    <scope>NUCLEOTIDE SEQUENCE [LARGE SCALE GENOMIC DNA]</scope>
</reference>
<feature type="region of interest" description="Disordered" evidence="1">
    <location>
        <begin position="58"/>
        <end position="84"/>
    </location>
</feature>
<gene>
    <name evidence="2" type="ORF">ZHAS_00003433</name>
</gene>
<protein>
    <submittedName>
        <fullName evidence="2 3">Amidohydrolase</fullName>
    </submittedName>
</protein>
<dbReference type="EnsemblMetazoa" id="ASIC003433-RA">
    <property type="protein sequence ID" value="ASIC003433-PA"/>
    <property type="gene ID" value="ASIC003433"/>
</dbReference>
<organism evidence="2">
    <name type="scientific">Anopheles sinensis</name>
    <name type="common">Mosquito</name>
    <dbReference type="NCBI Taxonomy" id="74873"/>
    <lineage>
        <taxon>Eukaryota</taxon>
        <taxon>Metazoa</taxon>
        <taxon>Ecdysozoa</taxon>
        <taxon>Arthropoda</taxon>
        <taxon>Hexapoda</taxon>
        <taxon>Insecta</taxon>
        <taxon>Pterygota</taxon>
        <taxon>Neoptera</taxon>
        <taxon>Endopterygota</taxon>
        <taxon>Diptera</taxon>
        <taxon>Nematocera</taxon>
        <taxon>Culicoidea</taxon>
        <taxon>Culicidae</taxon>
        <taxon>Anophelinae</taxon>
        <taxon>Anopheles</taxon>
    </lineage>
</organism>
<dbReference type="AlphaFoldDB" id="A0A084VEA8"/>
<proteinExistence type="predicted"/>
<sequence length="84" mass="9587">MRTKREELESFVRPARSSWRAGHPIFGFTVSMIAARTKHGHTTGSQSDLFVLEFASPGEKERRGENPKRIWREPKACETGKLTD</sequence>